<dbReference type="InterPro" id="IPR043797">
    <property type="entry name" value="MupG_N"/>
</dbReference>
<dbReference type="InterPro" id="IPR017853">
    <property type="entry name" value="GH"/>
</dbReference>
<feature type="domain" description="6-phospho-N-acetylmuramidase C-terminal" evidence="1">
    <location>
        <begin position="239"/>
        <end position="343"/>
    </location>
</feature>
<protein>
    <submittedName>
        <fullName evidence="3">DUF871 family protein</fullName>
    </submittedName>
</protein>
<sequence>MLGISIYLGSDGDMEGKLEKAQSFGVKALFTSLHIPEDDHTIYETRLRELGRLAKKFKMELVADISPHSITFLGIENYEDLLQWGLSGIRPDYGYTDDLIVSLSQKMKVGLNASTVTREDIERWIELGTNTRNLEAWHNYYPRPETGLDEDFFSERNRIFKEYGIQTMAFIPGDEQLRGPIYAGLPTLEKHRHVPPHIACADLLYHYNVDHVLVGDISISADQLSKLSLLAEDVIPLDVENSNDQFERFNVAGRHENRPDPARDVIRSAASRRFHDRPEPMISMERKCGAVTIDNVNYGRYAGEIQLTKRDLPADERVNVIGNVIPDDLPLLQWIGASQPFDLRLKNEATDERN</sequence>
<dbReference type="InterPro" id="IPR008589">
    <property type="entry name" value="MupG"/>
</dbReference>
<name>A0A845EQW4_9BACL</name>
<comment type="caution">
    <text evidence="3">The sequence shown here is derived from an EMBL/GenBank/DDBJ whole genome shotgun (WGS) entry which is preliminary data.</text>
</comment>
<gene>
    <name evidence="3" type="ORF">GLW07_01790</name>
</gene>
<evidence type="ECO:0000259" key="2">
    <source>
        <dbReference type="Pfam" id="PF19200"/>
    </source>
</evidence>
<organism evidence="3 4">
    <name type="scientific">Guptibacillus hwajinpoensis</name>
    <dbReference type="NCBI Taxonomy" id="208199"/>
    <lineage>
        <taxon>Bacteria</taxon>
        <taxon>Bacillati</taxon>
        <taxon>Bacillota</taxon>
        <taxon>Bacilli</taxon>
        <taxon>Bacillales</taxon>
        <taxon>Guptibacillaceae</taxon>
        <taxon>Guptibacillus</taxon>
    </lineage>
</organism>
<feature type="domain" description="6-phospho-N-acetylmuramidase N-terminal" evidence="2">
    <location>
        <begin position="2"/>
        <end position="228"/>
    </location>
</feature>
<evidence type="ECO:0000313" key="3">
    <source>
        <dbReference type="EMBL" id="MYL62079.1"/>
    </source>
</evidence>
<dbReference type="PANTHER" id="PTHR38435">
    <property type="match status" value="1"/>
</dbReference>
<evidence type="ECO:0000259" key="1">
    <source>
        <dbReference type="Pfam" id="PF05913"/>
    </source>
</evidence>
<proteinExistence type="predicted"/>
<dbReference type="Gene3D" id="2.40.100.10">
    <property type="entry name" value="Cyclophilin-like"/>
    <property type="match status" value="1"/>
</dbReference>
<dbReference type="Proteomes" id="UP000447833">
    <property type="component" value="Unassembled WGS sequence"/>
</dbReference>
<dbReference type="Pfam" id="PF19200">
    <property type="entry name" value="MupG_N"/>
    <property type="match status" value="1"/>
</dbReference>
<dbReference type="InterPro" id="IPR013785">
    <property type="entry name" value="Aldolase_TIM"/>
</dbReference>
<dbReference type="Gene3D" id="3.20.20.70">
    <property type="entry name" value="Aldolase class I"/>
    <property type="match status" value="1"/>
</dbReference>
<dbReference type="PANTHER" id="PTHR38435:SF2">
    <property type="entry name" value="DUF871 DOMAIN-CONTAINING PROTEIN"/>
    <property type="match status" value="1"/>
</dbReference>
<evidence type="ECO:0000313" key="4">
    <source>
        <dbReference type="Proteomes" id="UP000447833"/>
    </source>
</evidence>
<dbReference type="SUPFAM" id="SSF50891">
    <property type="entry name" value="Cyclophilin-like"/>
    <property type="match status" value="1"/>
</dbReference>
<reference evidence="3 4" key="1">
    <citation type="submission" date="2019-11" db="EMBL/GenBank/DDBJ databases">
        <title>Genome sequences of 17 halophilic strains isolated from different environments.</title>
        <authorList>
            <person name="Furrow R.E."/>
        </authorList>
    </citation>
    <scope>NUCLEOTIDE SEQUENCE [LARGE SCALE GENOMIC DNA]</scope>
    <source>
        <strain evidence="3 4">22506_14_FS</strain>
    </source>
</reference>
<dbReference type="RefSeq" id="WP_160917971.1">
    <property type="nucleotide sequence ID" value="NZ_WMEY01000001.1"/>
</dbReference>
<dbReference type="EMBL" id="WMEY01000001">
    <property type="protein sequence ID" value="MYL62079.1"/>
    <property type="molecule type" value="Genomic_DNA"/>
</dbReference>
<dbReference type="Pfam" id="PF05913">
    <property type="entry name" value="MupG_C"/>
    <property type="match status" value="1"/>
</dbReference>
<dbReference type="InterPro" id="IPR043894">
    <property type="entry name" value="MupG_C"/>
</dbReference>
<accession>A0A845EQW4</accession>
<dbReference type="SUPFAM" id="SSF51445">
    <property type="entry name" value="(Trans)glycosidases"/>
    <property type="match status" value="1"/>
</dbReference>
<dbReference type="AlphaFoldDB" id="A0A845EQW4"/>
<dbReference type="InterPro" id="IPR029000">
    <property type="entry name" value="Cyclophilin-like_dom_sf"/>
</dbReference>